<dbReference type="AlphaFoldDB" id="A0A0D7ALC8"/>
<dbReference type="Proteomes" id="UP000054144">
    <property type="component" value="Unassembled WGS sequence"/>
</dbReference>
<accession>A0A0D7ALC8</accession>
<evidence type="ECO:0000313" key="1">
    <source>
        <dbReference type="EMBL" id="KIY52111.1"/>
    </source>
</evidence>
<gene>
    <name evidence="1" type="ORF">FISHEDRAFT_56100</name>
</gene>
<dbReference type="EMBL" id="KN881645">
    <property type="protein sequence ID" value="KIY52111.1"/>
    <property type="molecule type" value="Genomic_DNA"/>
</dbReference>
<protein>
    <submittedName>
        <fullName evidence="1">Uncharacterized protein</fullName>
    </submittedName>
</protein>
<name>A0A0D7ALC8_9AGAR</name>
<evidence type="ECO:0000313" key="2">
    <source>
        <dbReference type="Proteomes" id="UP000054144"/>
    </source>
</evidence>
<proteinExistence type="predicted"/>
<organism evidence="1 2">
    <name type="scientific">Fistulina hepatica ATCC 64428</name>
    <dbReference type="NCBI Taxonomy" id="1128425"/>
    <lineage>
        <taxon>Eukaryota</taxon>
        <taxon>Fungi</taxon>
        <taxon>Dikarya</taxon>
        <taxon>Basidiomycota</taxon>
        <taxon>Agaricomycotina</taxon>
        <taxon>Agaricomycetes</taxon>
        <taxon>Agaricomycetidae</taxon>
        <taxon>Agaricales</taxon>
        <taxon>Fistulinaceae</taxon>
        <taxon>Fistulina</taxon>
    </lineage>
</organism>
<sequence length="195" mass="21932">MGMVIRVSILRQHYRYQGSATFVVTTSWAPGGVGSKTWAYTSEGNAQCIKQKMEQVLMVENLERATVLGIQKALSEPSVRGVHEFPMEYIKLVGLHVDNGPILLLAQNDDDIYHLLSTLLLSTACPDCGGGQSKVPKTEDYLLVGSDIRQRDTEAWAQLREEIFWRGTIYLHISGCRMVRWQLEDESQDSRITDG</sequence>
<keyword evidence="2" id="KW-1185">Reference proteome</keyword>
<reference evidence="1 2" key="1">
    <citation type="journal article" date="2015" name="Fungal Genet. Biol.">
        <title>Evolution of novel wood decay mechanisms in Agaricales revealed by the genome sequences of Fistulina hepatica and Cylindrobasidium torrendii.</title>
        <authorList>
            <person name="Floudas D."/>
            <person name="Held B.W."/>
            <person name="Riley R."/>
            <person name="Nagy L.G."/>
            <person name="Koehler G."/>
            <person name="Ransdell A.S."/>
            <person name="Younus H."/>
            <person name="Chow J."/>
            <person name="Chiniquy J."/>
            <person name="Lipzen A."/>
            <person name="Tritt A."/>
            <person name="Sun H."/>
            <person name="Haridas S."/>
            <person name="LaButti K."/>
            <person name="Ohm R.A."/>
            <person name="Kues U."/>
            <person name="Blanchette R.A."/>
            <person name="Grigoriev I.V."/>
            <person name="Minto R.E."/>
            <person name="Hibbett D.S."/>
        </authorList>
    </citation>
    <scope>NUCLEOTIDE SEQUENCE [LARGE SCALE GENOMIC DNA]</scope>
    <source>
        <strain evidence="1 2">ATCC 64428</strain>
    </source>
</reference>